<dbReference type="EMBL" id="APND01000001">
    <property type="protein sequence ID" value="MES1928430.1"/>
    <property type="molecule type" value="Genomic_DNA"/>
</dbReference>
<dbReference type="Proteomes" id="UP001460888">
    <property type="component" value="Unassembled WGS sequence"/>
</dbReference>
<keyword evidence="3" id="KW-1133">Transmembrane helix</keyword>
<dbReference type="EC" id="2.7.7.65" evidence="1"/>
<evidence type="ECO:0000313" key="6">
    <source>
        <dbReference type="Proteomes" id="UP001460888"/>
    </source>
</evidence>
<dbReference type="InterPro" id="IPR048431">
    <property type="entry name" value="MASE8"/>
</dbReference>
<keyword evidence="3" id="KW-0812">Transmembrane</keyword>
<proteinExistence type="predicted"/>
<keyword evidence="3" id="KW-0472">Membrane</keyword>
<organism evidence="5 6">
    <name type="scientific">Salinisphaera dokdonensis CL-ES53</name>
    <dbReference type="NCBI Taxonomy" id="1304272"/>
    <lineage>
        <taxon>Bacteria</taxon>
        <taxon>Pseudomonadati</taxon>
        <taxon>Pseudomonadota</taxon>
        <taxon>Gammaproteobacteria</taxon>
        <taxon>Salinisphaerales</taxon>
        <taxon>Salinisphaeraceae</taxon>
        <taxon>Salinisphaera</taxon>
    </lineage>
</organism>
<feature type="transmembrane region" description="Helical" evidence="3">
    <location>
        <begin position="151"/>
        <end position="173"/>
    </location>
</feature>
<feature type="transmembrane region" description="Helical" evidence="3">
    <location>
        <begin position="126"/>
        <end position="144"/>
    </location>
</feature>
<dbReference type="InterPro" id="IPR000160">
    <property type="entry name" value="GGDEF_dom"/>
</dbReference>
<feature type="transmembrane region" description="Helical" evidence="3">
    <location>
        <begin position="179"/>
        <end position="201"/>
    </location>
</feature>
<reference evidence="5 6" key="1">
    <citation type="submission" date="2013-03" db="EMBL/GenBank/DDBJ databases">
        <title>Salinisphaera dokdonensis CL-ES53 Genome Sequencing.</title>
        <authorList>
            <person name="Li C."/>
            <person name="Lai Q."/>
            <person name="Shao Z."/>
        </authorList>
    </citation>
    <scope>NUCLEOTIDE SEQUENCE [LARGE SCALE GENOMIC DNA]</scope>
    <source>
        <strain evidence="5 6">CL-ES53</strain>
    </source>
</reference>
<dbReference type="Pfam" id="PF00990">
    <property type="entry name" value="GGDEF"/>
    <property type="match status" value="1"/>
</dbReference>
<accession>A0ABV2AXP8</accession>
<evidence type="ECO:0000313" key="5">
    <source>
        <dbReference type="EMBL" id="MES1928430.1"/>
    </source>
</evidence>
<dbReference type="SUPFAM" id="SSF55073">
    <property type="entry name" value="Nucleotide cyclase"/>
    <property type="match status" value="1"/>
</dbReference>
<keyword evidence="6" id="KW-1185">Reference proteome</keyword>
<dbReference type="PANTHER" id="PTHR45138">
    <property type="entry name" value="REGULATORY COMPONENTS OF SENSORY TRANSDUCTION SYSTEM"/>
    <property type="match status" value="1"/>
</dbReference>
<evidence type="ECO:0000256" key="2">
    <source>
        <dbReference type="ARBA" id="ARBA00034247"/>
    </source>
</evidence>
<sequence length="404" mass="44435">MVSYPLLKVSGRLNYRRLVDFLRATRDPEYLAAKAMDIGDFTRLAILFAAVFLVAAILWDHAIDATNAPQAAWLRVVEASVVLAWAVASRVDIHSRQARIAALLAPLFVEITFLKILSMLEGGGSYGMGGILYGYIFGPFLVLAQPFGFAVLVLSVPTIFPALANLLGLSFGIDMALFSAYVWMGFVPIVFILLTFEYLYWKVFSYRRQVERQAVTDGLTQIANRGHFLSEGARCLERHRRYGHPACFLFIDVDHFKTINDTYGHRVGDAAIRHVVRTVLPLVRESDLIARYGGEEFVVLLQETEASLASSIAERMRAAVAANQFRPAGRNAMPVTLTVSIGVASFAPGTDIPDIDVLVHNADEALYEAKRQGRDRVVSDFDALMSVGDGDIAAREAVSRAAGS</sequence>
<evidence type="ECO:0000259" key="4">
    <source>
        <dbReference type="PROSITE" id="PS50887"/>
    </source>
</evidence>
<dbReference type="RefSeq" id="WP_353109500.1">
    <property type="nucleotide sequence ID" value="NZ_APND01000001.1"/>
</dbReference>
<dbReference type="NCBIfam" id="TIGR00254">
    <property type="entry name" value="GGDEF"/>
    <property type="match status" value="1"/>
</dbReference>
<dbReference type="CDD" id="cd01949">
    <property type="entry name" value="GGDEF"/>
    <property type="match status" value="1"/>
</dbReference>
<feature type="transmembrane region" description="Helical" evidence="3">
    <location>
        <begin position="41"/>
        <end position="59"/>
    </location>
</feature>
<evidence type="ECO:0000256" key="1">
    <source>
        <dbReference type="ARBA" id="ARBA00012528"/>
    </source>
</evidence>
<evidence type="ECO:0000256" key="3">
    <source>
        <dbReference type="SAM" id="Phobius"/>
    </source>
</evidence>
<dbReference type="PANTHER" id="PTHR45138:SF9">
    <property type="entry name" value="DIGUANYLATE CYCLASE DGCM-RELATED"/>
    <property type="match status" value="1"/>
</dbReference>
<dbReference type="Pfam" id="PF20968">
    <property type="entry name" value="MASE8"/>
    <property type="match status" value="1"/>
</dbReference>
<feature type="domain" description="GGDEF" evidence="4">
    <location>
        <begin position="244"/>
        <end position="382"/>
    </location>
</feature>
<dbReference type="PROSITE" id="PS50887">
    <property type="entry name" value="GGDEF"/>
    <property type="match status" value="1"/>
</dbReference>
<comment type="catalytic activity">
    <reaction evidence="2">
        <text>2 GTP = 3',3'-c-di-GMP + 2 diphosphate</text>
        <dbReference type="Rhea" id="RHEA:24898"/>
        <dbReference type="ChEBI" id="CHEBI:33019"/>
        <dbReference type="ChEBI" id="CHEBI:37565"/>
        <dbReference type="ChEBI" id="CHEBI:58805"/>
        <dbReference type="EC" id="2.7.7.65"/>
    </reaction>
</comment>
<comment type="caution">
    <text evidence="5">The sequence shown here is derived from an EMBL/GenBank/DDBJ whole genome shotgun (WGS) entry which is preliminary data.</text>
</comment>
<dbReference type="Gene3D" id="3.30.70.270">
    <property type="match status" value="1"/>
</dbReference>
<name>A0ABV2AXP8_9GAMM</name>
<dbReference type="InterPro" id="IPR043128">
    <property type="entry name" value="Rev_trsase/Diguanyl_cyclase"/>
</dbReference>
<protein>
    <recommendedName>
        <fullName evidence="1">diguanylate cyclase</fullName>
        <ecNumber evidence="1">2.7.7.65</ecNumber>
    </recommendedName>
</protein>
<gene>
    <name evidence="5" type="ORF">SADO_04205</name>
</gene>
<dbReference type="InterPro" id="IPR050469">
    <property type="entry name" value="Diguanylate_Cyclase"/>
</dbReference>
<dbReference type="SMART" id="SM00267">
    <property type="entry name" value="GGDEF"/>
    <property type="match status" value="1"/>
</dbReference>
<dbReference type="InterPro" id="IPR029787">
    <property type="entry name" value="Nucleotide_cyclase"/>
</dbReference>